<dbReference type="PRINTS" id="PR00080">
    <property type="entry name" value="SDRFAMILY"/>
</dbReference>
<dbReference type="STRING" id="706587.Desti_1996"/>
<evidence type="ECO:0000313" key="3">
    <source>
        <dbReference type="EMBL" id="AFM24700.1"/>
    </source>
</evidence>
<dbReference type="GO" id="GO:0016616">
    <property type="term" value="F:oxidoreductase activity, acting on the CH-OH group of donors, NAD or NADP as acceptor"/>
    <property type="evidence" value="ECO:0007669"/>
    <property type="project" value="TreeGrafter"/>
</dbReference>
<dbReference type="SUPFAM" id="SSF51735">
    <property type="entry name" value="NAD(P)-binding Rossmann-fold domains"/>
    <property type="match status" value="1"/>
</dbReference>
<dbReference type="Gene3D" id="3.40.50.720">
    <property type="entry name" value="NAD(P)-binding Rossmann-like Domain"/>
    <property type="match status" value="1"/>
</dbReference>
<keyword evidence="2" id="KW-0560">Oxidoreductase</keyword>
<reference evidence="4" key="1">
    <citation type="submission" date="2012-06" db="EMBL/GenBank/DDBJ databases">
        <title>Complete sequence of chromosome of Desulfomonile tiedjei DSM 6799.</title>
        <authorList>
            <person name="Lucas S."/>
            <person name="Copeland A."/>
            <person name="Lapidus A."/>
            <person name="Glavina del Rio T."/>
            <person name="Dalin E."/>
            <person name="Tice H."/>
            <person name="Bruce D."/>
            <person name="Goodwin L."/>
            <person name="Pitluck S."/>
            <person name="Peters L."/>
            <person name="Ovchinnikova G."/>
            <person name="Zeytun A."/>
            <person name="Lu M."/>
            <person name="Kyrpides N."/>
            <person name="Mavromatis K."/>
            <person name="Ivanova N."/>
            <person name="Brettin T."/>
            <person name="Detter J.C."/>
            <person name="Han C."/>
            <person name="Larimer F."/>
            <person name="Land M."/>
            <person name="Hauser L."/>
            <person name="Markowitz V."/>
            <person name="Cheng J.-F."/>
            <person name="Hugenholtz P."/>
            <person name="Woyke T."/>
            <person name="Wu D."/>
            <person name="Spring S."/>
            <person name="Schroeder M."/>
            <person name="Brambilla E."/>
            <person name="Klenk H.-P."/>
            <person name="Eisen J.A."/>
        </authorList>
    </citation>
    <scope>NUCLEOTIDE SEQUENCE [LARGE SCALE GENOMIC DNA]</scope>
    <source>
        <strain evidence="4">ATCC 49306 / DSM 6799 / DCB-1</strain>
    </source>
</reference>
<dbReference type="Pfam" id="PF13561">
    <property type="entry name" value="adh_short_C2"/>
    <property type="match status" value="1"/>
</dbReference>
<dbReference type="AlphaFoldDB" id="I4C559"/>
<protein>
    <recommendedName>
        <fullName evidence="5">Glucose 1-dehydrogenase (NAD(P)(+))</fullName>
    </recommendedName>
</protein>
<accession>I4C559</accession>
<evidence type="ECO:0000256" key="2">
    <source>
        <dbReference type="ARBA" id="ARBA00023002"/>
    </source>
</evidence>
<dbReference type="KEGG" id="dti:Desti_1996"/>
<sequence>MMTNQELFDISGRVALVTGASKGLGKSMALALARAGADIALFARDVDGLKSVKSEIESLGRKAEFFSVDVLNKTNIDEAIEQTLNVFGRVDILVNNAGVNVRKPVLELSPDEWDLVVDTNLKGYLLMAQSVVPHMLSRGSGKIINMASILGTVALPMQVAYASSKGGVIQMTKVMALEWAKQGLQVNAIGPTYFETPLVAQLRNDPERYNFIVERTPMGRWGQPDELAGVVVFLASKASDFVTGQTIFIDGGWTAW</sequence>
<dbReference type="eggNOG" id="COG1028">
    <property type="taxonomic scope" value="Bacteria"/>
</dbReference>
<dbReference type="HOGENOM" id="CLU_010194_1_1_7"/>
<dbReference type="PANTHER" id="PTHR42760:SF115">
    <property type="entry name" value="3-OXOACYL-[ACYL-CARRIER-PROTEIN] REDUCTASE FABG"/>
    <property type="match status" value="1"/>
</dbReference>
<dbReference type="PROSITE" id="PS00061">
    <property type="entry name" value="ADH_SHORT"/>
    <property type="match status" value="1"/>
</dbReference>
<dbReference type="RefSeq" id="WP_014809844.1">
    <property type="nucleotide sequence ID" value="NC_018025.1"/>
</dbReference>
<dbReference type="PRINTS" id="PR00081">
    <property type="entry name" value="GDHRDH"/>
</dbReference>
<dbReference type="InterPro" id="IPR002347">
    <property type="entry name" value="SDR_fam"/>
</dbReference>
<dbReference type="NCBIfam" id="NF005559">
    <property type="entry name" value="PRK07231.1"/>
    <property type="match status" value="1"/>
</dbReference>
<evidence type="ECO:0000256" key="1">
    <source>
        <dbReference type="ARBA" id="ARBA00006484"/>
    </source>
</evidence>
<proteinExistence type="inferred from homology"/>
<evidence type="ECO:0000313" key="4">
    <source>
        <dbReference type="Proteomes" id="UP000006055"/>
    </source>
</evidence>
<dbReference type="PANTHER" id="PTHR42760">
    <property type="entry name" value="SHORT-CHAIN DEHYDROGENASES/REDUCTASES FAMILY MEMBER"/>
    <property type="match status" value="1"/>
</dbReference>
<comment type="similarity">
    <text evidence="1">Belongs to the short-chain dehydrogenases/reductases (SDR) family.</text>
</comment>
<dbReference type="EMBL" id="CP003360">
    <property type="protein sequence ID" value="AFM24700.1"/>
    <property type="molecule type" value="Genomic_DNA"/>
</dbReference>
<name>I4C559_DESTA</name>
<dbReference type="PATRIC" id="fig|706587.4.peg.2293"/>
<organism evidence="3 4">
    <name type="scientific">Desulfomonile tiedjei (strain ATCC 49306 / DSM 6799 / DCB-1)</name>
    <dbReference type="NCBI Taxonomy" id="706587"/>
    <lineage>
        <taxon>Bacteria</taxon>
        <taxon>Pseudomonadati</taxon>
        <taxon>Thermodesulfobacteriota</taxon>
        <taxon>Desulfomonilia</taxon>
        <taxon>Desulfomonilales</taxon>
        <taxon>Desulfomonilaceae</taxon>
        <taxon>Desulfomonile</taxon>
    </lineage>
</organism>
<keyword evidence="4" id="KW-1185">Reference proteome</keyword>
<gene>
    <name evidence="3" type="ordered locus">Desti_1996</name>
</gene>
<dbReference type="FunFam" id="3.40.50.720:FF:000084">
    <property type="entry name" value="Short-chain dehydrogenase reductase"/>
    <property type="match status" value="1"/>
</dbReference>
<dbReference type="InterPro" id="IPR020904">
    <property type="entry name" value="Sc_DH/Rdtase_CS"/>
</dbReference>
<dbReference type="InterPro" id="IPR036291">
    <property type="entry name" value="NAD(P)-bd_dom_sf"/>
</dbReference>
<dbReference type="Proteomes" id="UP000006055">
    <property type="component" value="Chromosome"/>
</dbReference>
<evidence type="ECO:0008006" key="5">
    <source>
        <dbReference type="Google" id="ProtNLM"/>
    </source>
</evidence>